<dbReference type="EMBL" id="CAJVPL010008008">
    <property type="protein sequence ID" value="CAG8672524.1"/>
    <property type="molecule type" value="Genomic_DNA"/>
</dbReference>
<keyword evidence="3" id="KW-1185">Reference proteome</keyword>
<dbReference type="Proteomes" id="UP000789831">
    <property type="component" value="Unassembled WGS sequence"/>
</dbReference>
<protein>
    <submittedName>
        <fullName evidence="2">7147_t:CDS:1</fullName>
    </submittedName>
</protein>
<evidence type="ECO:0000313" key="3">
    <source>
        <dbReference type="Proteomes" id="UP000789831"/>
    </source>
</evidence>
<gene>
    <name evidence="2" type="ORF">AGERDE_LOCUS12326</name>
</gene>
<sequence>LLDADRSNGRSQPTKRRTLEAATFLTFSSSNLVTLAKLSLSEAKSPQPTELLIRHNHTMDNNDPEQLGS</sequence>
<comment type="caution">
    <text evidence="2">The sequence shown here is derived from an EMBL/GenBank/DDBJ whole genome shotgun (WGS) entry which is preliminary data.</text>
</comment>
<reference evidence="2" key="1">
    <citation type="submission" date="2021-06" db="EMBL/GenBank/DDBJ databases">
        <authorList>
            <person name="Kallberg Y."/>
            <person name="Tangrot J."/>
            <person name="Rosling A."/>
        </authorList>
    </citation>
    <scope>NUCLEOTIDE SEQUENCE</scope>
    <source>
        <strain evidence="2">MT106</strain>
    </source>
</reference>
<name>A0A9N9EFA5_9GLOM</name>
<feature type="region of interest" description="Disordered" evidence="1">
    <location>
        <begin position="44"/>
        <end position="69"/>
    </location>
</feature>
<feature type="non-terminal residue" evidence="2">
    <location>
        <position position="1"/>
    </location>
</feature>
<evidence type="ECO:0000313" key="2">
    <source>
        <dbReference type="EMBL" id="CAG8672524.1"/>
    </source>
</evidence>
<proteinExistence type="predicted"/>
<evidence type="ECO:0000256" key="1">
    <source>
        <dbReference type="SAM" id="MobiDB-lite"/>
    </source>
</evidence>
<dbReference type="AlphaFoldDB" id="A0A9N9EFA5"/>
<organism evidence="2 3">
    <name type="scientific">Ambispora gerdemannii</name>
    <dbReference type="NCBI Taxonomy" id="144530"/>
    <lineage>
        <taxon>Eukaryota</taxon>
        <taxon>Fungi</taxon>
        <taxon>Fungi incertae sedis</taxon>
        <taxon>Mucoromycota</taxon>
        <taxon>Glomeromycotina</taxon>
        <taxon>Glomeromycetes</taxon>
        <taxon>Archaeosporales</taxon>
        <taxon>Ambisporaceae</taxon>
        <taxon>Ambispora</taxon>
    </lineage>
</organism>
<accession>A0A9N9EFA5</accession>